<dbReference type="RefSeq" id="WP_229959260.1">
    <property type="nucleotide sequence ID" value="NZ_JAJJWI010000004.1"/>
</dbReference>
<feature type="domain" description="PKD-like" evidence="5">
    <location>
        <begin position="555"/>
        <end position="628"/>
    </location>
</feature>
<name>A0ABW4X1A7_9BACT</name>
<feature type="domain" description="PKD-like" evidence="5">
    <location>
        <begin position="472"/>
        <end position="546"/>
    </location>
</feature>
<dbReference type="EMBL" id="JBHUHV010000054">
    <property type="protein sequence ID" value="MFD2068778.1"/>
    <property type="molecule type" value="Genomic_DNA"/>
</dbReference>
<dbReference type="PANTHER" id="PTHR34819">
    <property type="entry name" value="LARGE CYSTEINE-RICH PERIPLASMIC PROTEIN OMCB"/>
    <property type="match status" value="1"/>
</dbReference>
<keyword evidence="7" id="KW-1185">Reference proteome</keyword>
<comment type="caution">
    <text evidence="6">The sequence shown here is derived from an EMBL/GenBank/DDBJ whole genome shotgun (WGS) entry which is preliminary data.</text>
</comment>
<feature type="signal peptide" evidence="3">
    <location>
        <begin position="1"/>
        <end position="20"/>
    </location>
</feature>
<dbReference type="NCBIfam" id="TIGR04131">
    <property type="entry name" value="Bac_Flav_CTERM"/>
    <property type="match status" value="1"/>
</dbReference>
<feature type="domain" description="PKD-like" evidence="5">
    <location>
        <begin position="813"/>
        <end position="889"/>
    </location>
</feature>
<evidence type="ECO:0000313" key="6">
    <source>
        <dbReference type="EMBL" id="MFD2068778.1"/>
    </source>
</evidence>
<gene>
    <name evidence="6" type="ORF">ACFSKU_17945</name>
</gene>
<dbReference type="InterPro" id="IPR021884">
    <property type="entry name" value="Ice-bd_prot"/>
</dbReference>
<dbReference type="Pfam" id="PF13585">
    <property type="entry name" value="CHU_C"/>
    <property type="match status" value="1"/>
</dbReference>
<comment type="similarity">
    <text evidence="1">Belongs to the ice-binding protein family.</text>
</comment>
<feature type="domain" description="PKD-like" evidence="5">
    <location>
        <begin position="640"/>
        <end position="721"/>
    </location>
</feature>
<dbReference type="Proteomes" id="UP001597369">
    <property type="component" value="Unassembled WGS sequence"/>
</dbReference>
<dbReference type="InterPro" id="IPR045829">
    <property type="entry name" value="PKD_6"/>
</dbReference>
<feature type="domain" description="PKD-like" evidence="5">
    <location>
        <begin position="727"/>
        <end position="801"/>
    </location>
</feature>
<dbReference type="NCBIfam" id="TIGR01451">
    <property type="entry name" value="B_ant_repeat"/>
    <property type="match status" value="2"/>
</dbReference>
<dbReference type="Pfam" id="PF11999">
    <property type="entry name" value="Ice_binding"/>
    <property type="match status" value="1"/>
</dbReference>
<evidence type="ECO:0000256" key="1">
    <source>
        <dbReference type="ARBA" id="ARBA00005445"/>
    </source>
</evidence>
<dbReference type="InterPro" id="IPR047589">
    <property type="entry name" value="DUF11_rpt"/>
</dbReference>
<proteinExistence type="inferred from homology"/>
<evidence type="ECO:0000256" key="2">
    <source>
        <dbReference type="ARBA" id="ARBA00022729"/>
    </source>
</evidence>
<dbReference type="PANTHER" id="PTHR34819:SF3">
    <property type="entry name" value="CELL SURFACE PROTEIN"/>
    <property type="match status" value="1"/>
</dbReference>
<sequence length="1068" mass="111849">MKRPLLIALLLLINVALSFGQSDINLNRATSYAVLGSTKVVNTGATGIIGDLGISPGETLDDSGTLNVTGAKAVGNNAAANAQKDALAVYDALSLRGAKAFGNVLGGNVAISPGVYKINGNAQLESSLALDGKGDVNAVFIFIIDGNLLSNPTTGIFTENGAQPQNIYWLVTGNVLFENTTVFLGNILAKGDITMEPGASLTGRAISFEGAVNLNSNTVILPELPRTNLRVQKEAEKSEYEIGDEATYTITASNAGPATAINVVVEELLPEEGLEFVSASSDNGTYDPVTNKWNVGNIASKEAMSLTLIFKVTKVGTIVNGVRVASYNPDPDPSDNNDDVPITVTPPKANVSVYKEAEKAEYKVGDEVTYTITASNAGPNSATGVIVQENIPDGLAFISAATAKGTYSEETSQWNVDNLAQNESATLTLVFRITKAGTLVNGVDIISDNSDPAPDDNQDKEPIDVSCQPLNVTLSGESTICDITGNLIYTVTKVPEASYNFTLPDGWVRVSQNENNIEVKPSEASGSISVTVKDQCDQTVVKTLDVEVITTPEKPTISGTDLICAVNTDNVYTASGVSGGNVTYEWHTTGDLQIVSDNGTETVVVRATGADGGTLTVKAQNACGVSGEIAAKTIVVSDLPATPGAIQGNTDICAGEEVTYSVEAVASASSYTWTVPADWDVAAEDLITSVPELTVTPKSTGTISVSQSNDCGSNSESSLNVTVTQVPLTPDEIYGDQVCVGEKSTFFIDPVEGTTEYIWNVTGDLIIIGDNTSSSIEVQMNGAGAVSVAAVNQCSTGEPATREVAPITKPVITGIEGPAEICKNSEGNVFSVPEISGAISYNWILPEGWNITDGEGTNAITVTGTDEGGTVSVTVSNTCFTSEPASLEVSIAVPPAAVTRIYDSSSLCEGLVYSAETVQGASSYTWSVPAGFTITSGQGTATIKVQRDDANASGSVTVVANNIVGCAGPATSASMNIEVINGDLNFPKAFSPNGDRKNDTWEIKNLEKYAANEIVVFNRWGSEVYKTKNYQNNWNGGNLEKGTYFYKAKVSVCEGVVKEYTGYVTIFH</sequence>
<evidence type="ECO:0000259" key="4">
    <source>
        <dbReference type="Pfam" id="PF01345"/>
    </source>
</evidence>
<accession>A0ABW4X1A7</accession>
<evidence type="ECO:0000259" key="5">
    <source>
        <dbReference type="Pfam" id="PF19408"/>
    </source>
</evidence>
<dbReference type="Pfam" id="PF01345">
    <property type="entry name" value="DUF11"/>
    <property type="match status" value="2"/>
</dbReference>
<dbReference type="InterPro" id="IPR001434">
    <property type="entry name" value="OmcB-like_DUF11"/>
</dbReference>
<feature type="domain" description="DUF11" evidence="4">
    <location>
        <begin position="351"/>
        <end position="460"/>
    </location>
</feature>
<feature type="domain" description="PKD-like" evidence="5">
    <location>
        <begin position="894"/>
        <end position="968"/>
    </location>
</feature>
<feature type="domain" description="DUF11" evidence="4">
    <location>
        <begin position="229"/>
        <end position="340"/>
    </location>
</feature>
<reference evidence="7" key="1">
    <citation type="journal article" date="2019" name="Int. J. Syst. Evol. Microbiol.">
        <title>The Global Catalogue of Microorganisms (GCM) 10K type strain sequencing project: providing services to taxonomists for standard genome sequencing and annotation.</title>
        <authorList>
            <consortium name="The Broad Institute Genomics Platform"/>
            <consortium name="The Broad Institute Genome Sequencing Center for Infectious Disease"/>
            <person name="Wu L."/>
            <person name="Ma J."/>
        </authorList>
    </citation>
    <scope>NUCLEOTIDE SEQUENCE [LARGE SCALE GENOMIC DNA]</scope>
    <source>
        <strain evidence="7">JCM 16545</strain>
    </source>
</reference>
<dbReference type="Pfam" id="PF19408">
    <property type="entry name" value="PKD_6"/>
    <property type="match status" value="6"/>
</dbReference>
<evidence type="ECO:0000313" key="7">
    <source>
        <dbReference type="Proteomes" id="UP001597369"/>
    </source>
</evidence>
<evidence type="ECO:0000256" key="3">
    <source>
        <dbReference type="SAM" id="SignalP"/>
    </source>
</evidence>
<dbReference type="InterPro" id="IPR026341">
    <property type="entry name" value="T9SS_type_B"/>
</dbReference>
<organism evidence="6 7">
    <name type="scientific">Pontibacter silvestris</name>
    <dbReference type="NCBI Taxonomy" id="2305183"/>
    <lineage>
        <taxon>Bacteria</taxon>
        <taxon>Pseudomonadati</taxon>
        <taxon>Bacteroidota</taxon>
        <taxon>Cytophagia</taxon>
        <taxon>Cytophagales</taxon>
        <taxon>Hymenobacteraceae</taxon>
        <taxon>Pontibacter</taxon>
    </lineage>
</organism>
<dbReference type="Gene3D" id="2.60.40.1170">
    <property type="entry name" value="Mu homology domain, subdomain B"/>
    <property type="match status" value="2"/>
</dbReference>
<keyword evidence="2 3" id="KW-0732">Signal</keyword>
<protein>
    <submittedName>
        <fullName evidence="6">Ice-binding family protein</fullName>
    </submittedName>
</protein>
<feature type="chain" id="PRO_5045615616" evidence="3">
    <location>
        <begin position="21"/>
        <end position="1068"/>
    </location>
</feature>
<dbReference type="InterPro" id="IPR051172">
    <property type="entry name" value="Chlamydia_OmcB"/>
</dbReference>